<dbReference type="FunFam" id="3.40.50.1970:FF:000003">
    <property type="entry name" value="Alcohol dehydrogenase, iron-containing"/>
    <property type="match status" value="1"/>
</dbReference>
<dbReference type="Proteomes" id="UP000236416">
    <property type="component" value="Unassembled WGS sequence"/>
</dbReference>
<comment type="cofactor">
    <cofactor evidence="1">
        <name>Fe cation</name>
        <dbReference type="ChEBI" id="CHEBI:24875"/>
    </cofactor>
</comment>
<dbReference type="FunFam" id="1.20.1090.10:FF:000001">
    <property type="entry name" value="Aldehyde-alcohol dehydrogenase"/>
    <property type="match status" value="1"/>
</dbReference>
<dbReference type="PROSITE" id="PS00913">
    <property type="entry name" value="ADH_IRON_1"/>
    <property type="match status" value="1"/>
</dbReference>
<dbReference type="RefSeq" id="WP_103320350.1">
    <property type="nucleotide sequence ID" value="NZ_PPTF01000060.1"/>
</dbReference>
<dbReference type="PROSITE" id="PS00060">
    <property type="entry name" value="ADH_IRON_2"/>
    <property type="match status" value="1"/>
</dbReference>
<dbReference type="Pfam" id="PF25137">
    <property type="entry name" value="ADH_Fe_C"/>
    <property type="match status" value="1"/>
</dbReference>
<feature type="domain" description="Alcohol dehydrogenase iron-type/glycerol dehydrogenase GldA" evidence="5">
    <location>
        <begin position="12"/>
        <end position="177"/>
    </location>
</feature>
<dbReference type="Pfam" id="PF00465">
    <property type="entry name" value="Fe-ADH"/>
    <property type="match status" value="1"/>
</dbReference>
<keyword evidence="4" id="KW-0520">NAD</keyword>
<evidence type="ECO:0000259" key="6">
    <source>
        <dbReference type="Pfam" id="PF25137"/>
    </source>
</evidence>
<dbReference type="InterPro" id="IPR001670">
    <property type="entry name" value="ADH_Fe/GldA"/>
</dbReference>
<dbReference type="GO" id="GO:0046872">
    <property type="term" value="F:metal ion binding"/>
    <property type="evidence" value="ECO:0007669"/>
    <property type="project" value="InterPro"/>
</dbReference>
<evidence type="ECO:0000256" key="3">
    <source>
        <dbReference type="ARBA" id="ARBA00023002"/>
    </source>
</evidence>
<keyword evidence="8" id="KW-1185">Reference proteome</keyword>
<accession>A0A2K4MMD3</accession>
<keyword evidence="3" id="KW-0560">Oxidoreductase</keyword>
<evidence type="ECO:0000313" key="7">
    <source>
        <dbReference type="EMBL" id="POA98182.1"/>
    </source>
</evidence>
<organism evidence="7 8">
    <name type="scientific">Chromobacterium sinusclupearum</name>
    <dbReference type="NCBI Taxonomy" id="2077146"/>
    <lineage>
        <taxon>Bacteria</taxon>
        <taxon>Pseudomonadati</taxon>
        <taxon>Pseudomonadota</taxon>
        <taxon>Betaproteobacteria</taxon>
        <taxon>Neisseriales</taxon>
        <taxon>Chromobacteriaceae</taxon>
        <taxon>Chromobacterium</taxon>
    </lineage>
</organism>
<evidence type="ECO:0000259" key="5">
    <source>
        <dbReference type="Pfam" id="PF00465"/>
    </source>
</evidence>
<dbReference type="InterPro" id="IPR039697">
    <property type="entry name" value="Alcohol_dehydrogenase_Fe"/>
</dbReference>
<dbReference type="GO" id="GO:0004022">
    <property type="term" value="F:alcohol dehydrogenase (NAD+) activity"/>
    <property type="evidence" value="ECO:0007669"/>
    <property type="project" value="TreeGrafter"/>
</dbReference>
<dbReference type="PANTHER" id="PTHR11496:SF102">
    <property type="entry name" value="ALCOHOL DEHYDROGENASE 4"/>
    <property type="match status" value="1"/>
</dbReference>
<dbReference type="Gene3D" id="1.20.1090.10">
    <property type="entry name" value="Dehydroquinate synthase-like - alpha domain"/>
    <property type="match status" value="1"/>
</dbReference>
<comment type="similarity">
    <text evidence="2">Belongs to the iron-containing alcohol dehydrogenase family.</text>
</comment>
<dbReference type="EMBL" id="PPTF01000060">
    <property type="protein sequence ID" value="POA98182.1"/>
    <property type="molecule type" value="Genomic_DNA"/>
</dbReference>
<gene>
    <name evidence="7" type="ORF">C2134_12040</name>
</gene>
<dbReference type="InterPro" id="IPR018211">
    <property type="entry name" value="ADH_Fe_CS"/>
</dbReference>
<evidence type="ECO:0000256" key="4">
    <source>
        <dbReference type="ARBA" id="ARBA00023027"/>
    </source>
</evidence>
<evidence type="ECO:0000256" key="1">
    <source>
        <dbReference type="ARBA" id="ARBA00001962"/>
    </source>
</evidence>
<dbReference type="PANTHER" id="PTHR11496">
    <property type="entry name" value="ALCOHOL DEHYDROGENASE"/>
    <property type="match status" value="1"/>
</dbReference>
<dbReference type="AlphaFoldDB" id="A0A2K4MMD3"/>
<protein>
    <submittedName>
        <fullName evidence="7">L-threonine dehydrogenase</fullName>
    </submittedName>
</protein>
<evidence type="ECO:0000256" key="2">
    <source>
        <dbReference type="ARBA" id="ARBA00007358"/>
    </source>
</evidence>
<dbReference type="CDD" id="cd08188">
    <property type="entry name" value="PDDH"/>
    <property type="match status" value="1"/>
</dbReference>
<proteinExistence type="inferred from homology"/>
<feature type="domain" description="Fe-containing alcohol dehydrogenase-like C-terminal" evidence="6">
    <location>
        <begin position="188"/>
        <end position="376"/>
    </location>
</feature>
<dbReference type="SUPFAM" id="SSF56796">
    <property type="entry name" value="Dehydroquinate synthase-like"/>
    <property type="match status" value="1"/>
</dbReference>
<dbReference type="Gene3D" id="3.40.50.1970">
    <property type="match status" value="1"/>
</dbReference>
<reference evidence="7 8" key="1">
    <citation type="submission" date="2018-01" db="EMBL/GenBank/DDBJ databases">
        <title>Genomic Sequence of Chromobacterium MWU13-2610 from wild cranberry bogs within the Cape Cod National Seashore.</title>
        <authorList>
            <person name="O'Hara-Hanley K."/>
            <person name="Soby S."/>
            <person name="Harrison A."/>
        </authorList>
    </citation>
    <scope>NUCLEOTIDE SEQUENCE [LARGE SCALE GENOMIC DNA]</scope>
    <source>
        <strain evidence="7 8">MWU13-2610</strain>
    </source>
</reference>
<evidence type="ECO:0000313" key="8">
    <source>
        <dbReference type="Proteomes" id="UP000236416"/>
    </source>
</evidence>
<dbReference type="NCBIfam" id="NF007363">
    <property type="entry name" value="PRK09860.1"/>
    <property type="match status" value="1"/>
</dbReference>
<sequence length="377" mass="39292">MSTSAFFIPSLNLMGAGCLQQAVETMRGHGFRRALIVTDQGLVKAGLAGKVAQMLGEADIEPVIFDGVHPNPSCANVNAGLSLLKEKKCDVVVSLGGGSPHDCAKAIALVAVNGGKIQDYEGVDKSAKPQLPLVAINTTAGTASEMTRFCIITDESRHIKMAIVDKHTTPILSVNDPETMAGMPASLTAATGMDALTHAVEAYVSTIATPITDACALKAVELIAGFLRRAVKDGKDMEAREQMAYAQFLAGMAFNNASLGYVHAMAHQLGGFYDLPHGVCNAVLLPHVQVFNAAVAGERLGDVALALGEKTRSAEAAIAAIKRLAADVGIPAGLKELGVKEADIPTLADNALKDACGLTNPRKASHEEICAIFRAAI</sequence>
<comment type="caution">
    <text evidence="7">The sequence shown here is derived from an EMBL/GenBank/DDBJ whole genome shotgun (WGS) entry which is preliminary data.</text>
</comment>
<dbReference type="InterPro" id="IPR056798">
    <property type="entry name" value="ADH_Fe_C"/>
</dbReference>
<name>A0A2K4MMD3_9NEIS</name>